<dbReference type="GO" id="GO:0004519">
    <property type="term" value="F:endonuclease activity"/>
    <property type="evidence" value="ECO:0007669"/>
    <property type="project" value="UniProtKB-KW"/>
</dbReference>
<sequence length="486" mass="54869">MSEAKAHGSSLTPPAPHEDFDLHMQMVQDDLSAIEEHGSKTECAQGIELLESFISTLRFKQAALGHQLEKEFVRDHEERGIHMDDQTRGAAASVALARRQSPHGMRNYLVNCRILFEDTPHLAAACARGEFTEAQAQAILTPLQALKPLRRTEFDQFFAQNPDMFESMGTNQIKETVHKFVLSYTSDQESIEQKTVEEQRKLSLKIDHQRGRIMINGEYPLLQGMCLKNYLDDESKALRKKGDKRSRAQIRADLLFSYMMIGEPSKMPIALHVGVIMTDRALFAGEREPAHLEGYGFIPAQSVREWISGHQIPNDLTPEQIDAKPDQELIEQLEVRTELARFYTAPGDQDLITMDSKARIFPEKLKKFIAVRDRHCRTPFCDGIVEEIDHVKQYARGGKTTVFNGDGRCAACNKAKEAVGWYEYIAFGNGHPIMVCPGSAMSYKSTAPPATGYAHKPFPQLRCDSKWMQKLKERLKPHDGPEDLAA</sequence>
<proteinExistence type="predicted"/>
<keyword evidence="2" id="KW-0378">Hydrolase</keyword>
<keyword evidence="2" id="KW-0255">Endonuclease</keyword>
<dbReference type="Proteomes" id="UP000235739">
    <property type="component" value="Unassembled WGS sequence"/>
</dbReference>
<dbReference type="RefSeq" id="WP_102598747.1">
    <property type="nucleotide sequence ID" value="NZ_JABUYH010000024.1"/>
</dbReference>
<accession>A0A2N7S0I0</accession>
<evidence type="ECO:0000313" key="3">
    <source>
        <dbReference type="Proteomes" id="UP000235739"/>
    </source>
</evidence>
<gene>
    <name evidence="2" type="ORF">CIK84_13405</name>
</gene>
<dbReference type="AlphaFoldDB" id="A0A2N7S0I0"/>
<dbReference type="InterPro" id="IPR003870">
    <property type="entry name" value="DUF222"/>
</dbReference>
<comment type="caution">
    <text evidence="2">The sequence shown here is derived from an EMBL/GenBank/DDBJ whole genome shotgun (WGS) entry which is preliminary data.</text>
</comment>
<feature type="domain" description="DUF222" evidence="1">
    <location>
        <begin position="60"/>
        <end position="305"/>
    </location>
</feature>
<evidence type="ECO:0000259" key="1">
    <source>
        <dbReference type="Pfam" id="PF02720"/>
    </source>
</evidence>
<reference evidence="2 3" key="1">
    <citation type="journal article" date="2017" name="Elife">
        <title>Extensive horizontal gene transfer in cheese-associated bacteria.</title>
        <authorList>
            <person name="Bonham K.S."/>
            <person name="Wolfe B.E."/>
            <person name="Dutton R.J."/>
        </authorList>
    </citation>
    <scope>NUCLEOTIDE SEQUENCE [LARGE SCALE GENOMIC DNA]</scope>
    <source>
        <strain evidence="2 3">JB182</strain>
    </source>
</reference>
<name>A0A2N7S0I0_9MICC</name>
<organism evidence="2 3">
    <name type="scientific">Glutamicibacter arilaitensis</name>
    <dbReference type="NCBI Taxonomy" id="256701"/>
    <lineage>
        <taxon>Bacteria</taxon>
        <taxon>Bacillati</taxon>
        <taxon>Actinomycetota</taxon>
        <taxon>Actinomycetes</taxon>
        <taxon>Micrococcales</taxon>
        <taxon>Micrococcaceae</taxon>
        <taxon>Glutamicibacter</taxon>
    </lineage>
</organism>
<keyword evidence="2" id="KW-0540">Nuclease</keyword>
<protein>
    <submittedName>
        <fullName evidence="2">HNH endonuclease</fullName>
    </submittedName>
</protein>
<dbReference type="EMBL" id="PNQX01000002">
    <property type="protein sequence ID" value="PMQ19649.1"/>
    <property type="molecule type" value="Genomic_DNA"/>
</dbReference>
<dbReference type="Pfam" id="PF02720">
    <property type="entry name" value="DUF222"/>
    <property type="match status" value="1"/>
</dbReference>
<evidence type="ECO:0000313" key="2">
    <source>
        <dbReference type="EMBL" id="PMQ19649.1"/>
    </source>
</evidence>